<keyword evidence="1" id="KW-1133">Transmembrane helix</keyword>
<evidence type="ECO:0000313" key="2">
    <source>
        <dbReference type="EMBL" id="BDC99900.1"/>
    </source>
</evidence>
<organism evidence="2 3">
    <name type="scientific">Persicobacter psychrovividus</name>
    <dbReference type="NCBI Taxonomy" id="387638"/>
    <lineage>
        <taxon>Bacteria</taxon>
        <taxon>Pseudomonadati</taxon>
        <taxon>Bacteroidota</taxon>
        <taxon>Cytophagia</taxon>
        <taxon>Cytophagales</taxon>
        <taxon>Persicobacteraceae</taxon>
        <taxon>Persicobacter</taxon>
    </lineage>
</organism>
<keyword evidence="1" id="KW-0472">Membrane</keyword>
<dbReference type="RefSeq" id="WP_338397072.1">
    <property type="nucleotide sequence ID" value="NZ_AP025292.1"/>
</dbReference>
<proteinExistence type="predicted"/>
<evidence type="ECO:0000313" key="3">
    <source>
        <dbReference type="Proteomes" id="UP001354989"/>
    </source>
</evidence>
<name>A0ABM7VG12_9BACT</name>
<evidence type="ECO:0000256" key="1">
    <source>
        <dbReference type="SAM" id="Phobius"/>
    </source>
</evidence>
<sequence>MPKSTIRILAVVALALLTSVFFYSQEHDWTKHYRSYSKAPYGTKIIRMLLQDWYVGSSGEPIRAEISQYSLPEGELVNVLGIAPNIRLSEDEVSDLLGAVGSGHNIVLSAVRFNEQFLKEIGLKQTMRNRVEKIVSSGGHSSGSDSLIIQMKHQQVAVSDFDLWSELAPQLSSPVEWEILARNTQSNAPVILVGQYGEGKIMISSLPCLLSNYHLMIDNDRQAVAGLLSKMPPYPWKISSYFLLGPTETNSLFGFIDASPGLRRAKWVVVVCGFLFLVFGAQRRIGVRYRKPYKENKSRAYIETLAKLYEHKYAERAILLHRKQYLMDYIKKHYLLDPSQPDEDFFRLLAEKSGHTPLFLKRLWEQLHTSRADTLALPFVHVNQTINHFYK</sequence>
<accession>A0ABM7VG12</accession>
<gene>
    <name evidence="2" type="ORF">PEPS_21810</name>
</gene>
<keyword evidence="1" id="KW-0812">Transmembrane</keyword>
<dbReference type="Proteomes" id="UP001354989">
    <property type="component" value="Chromosome"/>
</dbReference>
<evidence type="ECO:0008006" key="4">
    <source>
        <dbReference type="Google" id="ProtNLM"/>
    </source>
</evidence>
<feature type="transmembrane region" description="Helical" evidence="1">
    <location>
        <begin position="265"/>
        <end position="281"/>
    </location>
</feature>
<dbReference type="EMBL" id="AP025292">
    <property type="protein sequence ID" value="BDC99900.1"/>
    <property type="molecule type" value="Genomic_DNA"/>
</dbReference>
<keyword evidence="3" id="KW-1185">Reference proteome</keyword>
<protein>
    <recommendedName>
        <fullName evidence="4">DUF4350 domain-containing protein</fullName>
    </recommendedName>
</protein>
<reference evidence="2 3" key="1">
    <citation type="submission" date="2021-12" db="EMBL/GenBank/DDBJ databases">
        <title>Genome sequencing of bacteria with rrn-lacking chromosome and rrn-plasmid.</title>
        <authorList>
            <person name="Anda M."/>
            <person name="Iwasaki W."/>
        </authorList>
    </citation>
    <scope>NUCLEOTIDE SEQUENCE [LARGE SCALE GENOMIC DNA]</scope>
    <source>
        <strain evidence="2 3">NBRC 101262</strain>
    </source>
</reference>